<proteinExistence type="predicted"/>
<dbReference type="InterPro" id="IPR001119">
    <property type="entry name" value="SLH_dom"/>
</dbReference>
<dbReference type="InterPro" id="IPR012338">
    <property type="entry name" value="Beta-lactam/transpept-like"/>
</dbReference>
<feature type="domain" description="SLH" evidence="2">
    <location>
        <begin position="13"/>
        <end position="76"/>
    </location>
</feature>
<dbReference type="GO" id="GO:0009002">
    <property type="term" value="F:serine-type D-Ala-D-Ala carboxypeptidase activity"/>
    <property type="evidence" value="ECO:0007669"/>
    <property type="project" value="UniProtKB-EC"/>
</dbReference>
<organism evidence="3">
    <name type="scientific">uncultured Eubacteriales bacterium</name>
    <dbReference type="NCBI Taxonomy" id="172733"/>
    <lineage>
        <taxon>Bacteria</taxon>
        <taxon>Bacillati</taxon>
        <taxon>Bacillota</taxon>
        <taxon>Clostridia</taxon>
        <taxon>Eubacteriales</taxon>
        <taxon>environmental samples</taxon>
    </lineage>
</organism>
<dbReference type="EMBL" id="FLUN01000001">
    <property type="protein sequence ID" value="SBW02870.1"/>
    <property type="molecule type" value="Genomic_DNA"/>
</dbReference>
<dbReference type="InterPro" id="IPR001466">
    <property type="entry name" value="Beta-lactam-related"/>
</dbReference>
<evidence type="ECO:0000256" key="1">
    <source>
        <dbReference type="ARBA" id="ARBA00022737"/>
    </source>
</evidence>
<keyword evidence="3" id="KW-0378">Hydrolase</keyword>
<dbReference type="SUPFAM" id="SSF56601">
    <property type="entry name" value="beta-lactamase/transpeptidase-like"/>
    <property type="match status" value="1"/>
</dbReference>
<dbReference type="Pfam" id="PF00395">
    <property type="entry name" value="SLH"/>
    <property type="match status" value="2"/>
</dbReference>
<evidence type="ECO:0000259" key="2">
    <source>
        <dbReference type="PROSITE" id="PS51272"/>
    </source>
</evidence>
<reference evidence="3" key="1">
    <citation type="submission" date="2016-04" db="EMBL/GenBank/DDBJ databases">
        <authorList>
            <person name="Evans L.H."/>
            <person name="Alamgir A."/>
            <person name="Owens N."/>
            <person name="Weber N.D."/>
            <person name="Virtaneva K."/>
            <person name="Barbian K."/>
            <person name="Babar A."/>
            <person name="Rosenke K."/>
        </authorList>
    </citation>
    <scope>NUCLEOTIDE SEQUENCE</scope>
    <source>
        <strain evidence="3">86</strain>
    </source>
</reference>
<dbReference type="Pfam" id="PF00144">
    <property type="entry name" value="Beta-lactamase"/>
    <property type="match status" value="1"/>
</dbReference>
<dbReference type="PANTHER" id="PTHR46825">
    <property type="entry name" value="D-ALANYL-D-ALANINE-CARBOXYPEPTIDASE/ENDOPEPTIDASE AMPH"/>
    <property type="match status" value="1"/>
</dbReference>
<dbReference type="PANTHER" id="PTHR46825:SF9">
    <property type="entry name" value="BETA-LACTAMASE-RELATED DOMAIN-CONTAINING PROTEIN"/>
    <property type="match status" value="1"/>
</dbReference>
<keyword evidence="3" id="KW-0121">Carboxypeptidase</keyword>
<dbReference type="PROSITE" id="PS51272">
    <property type="entry name" value="SLH"/>
    <property type="match status" value="1"/>
</dbReference>
<evidence type="ECO:0000313" key="3">
    <source>
        <dbReference type="EMBL" id="SBW02870.1"/>
    </source>
</evidence>
<dbReference type="AlphaFoldDB" id="A0A212JTU9"/>
<keyword evidence="3" id="KW-0645">Protease</keyword>
<protein>
    <submittedName>
        <fullName evidence="3">Putative Serine-type D-Ala-D-Ala carboxypeptidase</fullName>
        <ecNumber evidence="3">3.4.16.4</ecNumber>
    </submittedName>
</protein>
<dbReference type="InterPro" id="IPR050491">
    <property type="entry name" value="AmpC-like"/>
</dbReference>
<accession>A0A212JTU9</accession>
<gene>
    <name evidence="3" type="ORF">KL86CLO1_11707</name>
</gene>
<dbReference type="Gene3D" id="3.40.710.10">
    <property type="entry name" value="DD-peptidase/beta-lactamase superfamily"/>
    <property type="match status" value="1"/>
</dbReference>
<sequence>MATRELTEAEKVRAIEFADMSAAAPYHDAVCYAAYRGYLLGVEENYFDPDGLVTNDMAATVFSRVIGGDGTLQEYVCDPDALVNRQALAGLLQSAAAITTGGDMAGVIDSMAWAVGKGLFNGVVTGKLHPELAVSRAQLARTLLALDALRYGELARELLGEPAPSPAYTFDGKTLADLQASVDSAVKRNHAVGAQMALIKNGDVVATVNSGWATKNVEAMNDESKMRVASISKIMVGMGAMALAEDGTVSLNAPIGTYWDADFVNPSYPDEDVTIRNILNHTSSIWPAGDNVSRAYTDVKARLSTNRGYTSSKPGAAGSWYYNNYAFAVLGMTLELAAGETMDQIMNAKFFNALNIDAAFEAGSVKTPDTLTTLYREDGTPWRSVSELETALPDPTPGANGRYFSGGFTISAGDLGKLVAILTGDGEYQGLRFLSAQSVAAMEECSSESVSGGEYYQGYPLDYRENMYGRQGIYYHNGNAYGAFTCVSYDSVTGDGVVVLATGSVPAKVDGIYAVCNDINAAAYAVLR</sequence>
<dbReference type="EC" id="3.4.16.4" evidence="3"/>
<name>A0A212JTU9_9FIRM</name>
<keyword evidence="1" id="KW-0677">Repeat</keyword>